<evidence type="ECO:0000313" key="5">
    <source>
        <dbReference type="EMBL" id="KTC65760.1"/>
    </source>
</evidence>
<accession>A0A0W0R3W2</accession>
<dbReference type="OrthoDB" id="9778515at2"/>
<sequence>MKQIIAIGGGGFGGQSVNLAIEKYLLLQTRKKNPSVGFLPQASNEAPEYIVRFYDTFLNLGARPFWISFFGKVEASWEERLLNADLIYVGGGNTRSMLALWKEWGVDRVLLQAYNQGTVLAGVSAGAICWFEQGITDSVWPLGMINGLGFLSGSVCPHFDSELERSPVYREKIKKNEILPGIALEDYTAAHYKNGQLFQVIKSEAHKKAWLLARDKEEIIDGVSLL</sequence>
<dbReference type="InterPro" id="IPR005320">
    <property type="entry name" value="Peptidase_S51"/>
</dbReference>
<dbReference type="STRING" id="45056.Lade_0418"/>
<gene>
    <name evidence="5" type="primary">pepE</name>
    <name evidence="5" type="ORF">Lade_0418</name>
</gene>
<proteinExistence type="inferred from homology"/>
<dbReference type="CDD" id="cd03146">
    <property type="entry name" value="GAT1_Peptidase_E"/>
    <property type="match status" value="1"/>
</dbReference>
<dbReference type="EC" id="3.4.13.21" evidence="5"/>
<keyword evidence="6" id="KW-1185">Reference proteome</keyword>
<evidence type="ECO:0000256" key="3">
    <source>
        <dbReference type="ARBA" id="ARBA00022801"/>
    </source>
</evidence>
<organism evidence="5 6">
    <name type="scientific">Legionella adelaidensis</name>
    <dbReference type="NCBI Taxonomy" id="45056"/>
    <lineage>
        <taxon>Bacteria</taxon>
        <taxon>Pseudomonadati</taxon>
        <taxon>Pseudomonadota</taxon>
        <taxon>Gammaproteobacteria</taxon>
        <taxon>Legionellales</taxon>
        <taxon>Legionellaceae</taxon>
        <taxon>Legionella</taxon>
    </lineage>
</organism>
<dbReference type="GO" id="GO:0016805">
    <property type="term" value="F:dipeptidase activity"/>
    <property type="evidence" value="ECO:0007669"/>
    <property type="project" value="UniProtKB-KW"/>
</dbReference>
<keyword evidence="4" id="KW-0720">Serine protease</keyword>
<dbReference type="Proteomes" id="UP000054859">
    <property type="component" value="Unassembled WGS sequence"/>
</dbReference>
<dbReference type="GO" id="GO:0008236">
    <property type="term" value="F:serine-type peptidase activity"/>
    <property type="evidence" value="ECO:0007669"/>
    <property type="project" value="UniProtKB-KW"/>
</dbReference>
<evidence type="ECO:0000256" key="2">
    <source>
        <dbReference type="ARBA" id="ARBA00022670"/>
    </source>
</evidence>
<evidence type="ECO:0000256" key="1">
    <source>
        <dbReference type="ARBA" id="ARBA00006534"/>
    </source>
</evidence>
<evidence type="ECO:0000256" key="4">
    <source>
        <dbReference type="ARBA" id="ARBA00022825"/>
    </source>
</evidence>
<dbReference type="PATRIC" id="fig|45056.6.peg.433"/>
<keyword evidence="3 5" id="KW-0378">Hydrolase</keyword>
<dbReference type="InterPro" id="IPR029062">
    <property type="entry name" value="Class_I_gatase-like"/>
</dbReference>
<comment type="similarity">
    <text evidence="1">Belongs to the peptidase S51 family.</text>
</comment>
<dbReference type="RefSeq" id="WP_058461495.1">
    <property type="nucleotide sequence ID" value="NZ_CAAAHS010000004.1"/>
</dbReference>
<dbReference type="PANTHER" id="PTHR20842:SF0">
    <property type="entry name" value="ALPHA-ASPARTYL DIPEPTIDASE"/>
    <property type="match status" value="1"/>
</dbReference>
<dbReference type="GO" id="GO:0006508">
    <property type="term" value="P:proteolysis"/>
    <property type="evidence" value="ECO:0007669"/>
    <property type="project" value="UniProtKB-KW"/>
</dbReference>
<protein>
    <submittedName>
        <fullName evidence="5">Peptidase E</fullName>
        <ecNumber evidence="5">3.4.13.21</ecNumber>
    </submittedName>
</protein>
<keyword evidence="5" id="KW-0224">Dipeptidase</keyword>
<dbReference type="Pfam" id="PF03575">
    <property type="entry name" value="Peptidase_S51"/>
    <property type="match status" value="1"/>
</dbReference>
<dbReference type="SUPFAM" id="SSF52317">
    <property type="entry name" value="Class I glutamine amidotransferase-like"/>
    <property type="match status" value="1"/>
</dbReference>
<comment type="caution">
    <text evidence="5">The sequence shown here is derived from an EMBL/GenBank/DDBJ whole genome shotgun (WGS) entry which is preliminary data.</text>
</comment>
<reference evidence="5 6" key="1">
    <citation type="submission" date="2015-11" db="EMBL/GenBank/DDBJ databases">
        <title>Identification of large and diverse effector repertoires of 38 Legionella species.</title>
        <authorList>
            <person name="Burstein D."/>
            <person name="Amaro F."/>
            <person name="Zusman T."/>
            <person name="Lifshitz Z."/>
            <person name="Cohen O."/>
            <person name="Gilbert J.A."/>
            <person name="Pupko T."/>
            <person name="Shuman H.A."/>
            <person name="Segal G."/>
        </authorList>
    </citation>
    <scope>NUCLEOTIDE SEQUENCE [LARGE SCALE GENOMIC DNA]</scope>
    <source>
        <strain evidence="5 6">1762-AUS-E</strain>
    </source>
</reference>
<dbReference type="Gene3D" id="3.40.50.880">
    <property type="match status" value="1"/>
</dbReference>
<evidence type="ECO:0000313" key="6">
    <source>
        <dbReference type="Proteomes" id="UP000054859"/>
    </source>
</evidence>
<dbReference type="PANTHER" id="PTHR20842">
    <property type="entry name" value="PROTEASE S51 ALPHA-ASPARTYL DIPEPTIDASE"/>
    <property type="match status" value="1"/>
</dbReference>
<name>A0A0W0R3W2_9GAMM</name>
<dbReference type="AlphaFoldDB" id="A0A0W0R3W2"/>
<keyword evidence="2" id="KW-0645">Protease</keyword>
<dbReference type="EMBL" id="LNKA01000001">
    <property type="protein sequence ID" value="KTC65760.1"/>
    <property type="molecule type" value="Genomic_DNA"/>
</dbReference>